<accession>A0A2G8JG85</accession>
<evidence type="ECO:0000259" key="1">
    <source>
        <dbReference type="Pfam" id="PF21246"/>
    </source>
</evidence>
<keyword evidence="2" id="KW-0378">Hydrolase</keyword>
<dbReference type="AlphaFoldDB" id="A0A2G8JG85"/>
<evidence type="ECO:0000313" key="2">
    <source>
        <dbReference type="EMBL" id="PIK34735.1"/>
    </source>
</evidence>
<reference evidence="2 3" key="1">
    <citation type="journal article" date="2017" name="PLoS Biol.">
        <title>The sea cucumber genome provides insights into morphological evolution and visceral regeneration.</title>
        <authorList>
            <person name="Zhang X."/>
            <person name="Sun L."/>
            <person name="Yuan J."/>
            <person name="Sun Y."/>
            <person name="Gao Y."/>
            <person name="Zhang L."/>
            <person name="Li S."/>
            <person name="Dai H."/>
            <person name="Hamel J.F."/>
            <person name="Liu C."/>
            <person name="Yu Y."/>
            <person name="Liu S."/>
            <person name="Lin W."/>
            <person name="Guo K."/>
            <person name="Jin S."/>
            <person name="Xu P."/>
            <person name="Storey K.B."/>
            <person name="Huan P."/>
            <person name="Zhang T."/>
            <person name="Zhou Y."/>
            <person name="Zhang J."/>
            <person name="Lin C."/>
            <person name="Li X."/>
            <person name="Xing L."/>
            <person name="Huo D."/>
            <person name="Sun M."/>
            <person name="Wang L."/>
            <person name="Mercier A."/>
            <person name="Li F."/>
            <person name="Yang H."/>
            <person name="Xiang J."/>
        </authorList>
    </citation>
    <scope>NUCLEOTIDE SEQUENCE [LARGE SCALE GENOMIC DNA]</scope>
    <source>
        <strain evidence="2">Shaxun</strain>
        <tissue evidence="2">Muscle</tissue>
    </source>
</reference>
<dbReference type="InterPro" id="IPR049407">
    <property type="entry name" value="Usp38-like_N"/>
</dbReference>
<dbReference type="Proteomes" id="UP000230750">
    <property type="component" value="Unassembled WGS sequence"/>
</dbReference>
<dbReference type="EMBL" id="MRZV01002090">
    <property type="protein sequence ID" value="PIK34735.1"/>
    <property type="molecule type" value="Genomic_DNA"/>
</dbReference>
<dbReference type="GO" id="GO:0016787">
    <property type="term" value="F:hydrolase activity"/>
    <property type="evidence" value="ECO:0007669"/>
    <property type="project" value="UniProtKB-KW"/>
</dbReference>
<gene>
    <name evidence="2" type="ORF">BSL78_28431</name>
</gene>
<sequence>MNHGYHTRGYSCIRYSEGVKRALVSKVLASASNQIPAEQAAAVLRLSARWICNEDSLFLQEVGQLAFEAWSRHHKAVLQTFLCQTFLVSVFADEVRNPARVLRFVKECLRLISDTDRACGILRSSQFSARDYPDISVMAELSSLLLDYPSCMPDGSYVCGLIQYMIRNLSKLKMPVTEVTIRNVYRTSL</sequence>
<evidence type="ECO:0000313" key="3">
    <source>
        <dbReference type="Proteomes" id="UP000230750"/>
    </source>
</evidence>
<feature type="domain" description="Ubiquitin carboxyl-terminal hydrolase 38-like N-terminal" evidence="1">
    <location>
        <begin position="50"/>
        <end position="177"/>
    </location>
</feature>
<name>A0A2G8JG85_STIJA</name>
<protein>
    <submittedName>
        <fullName evidence="2">Putative ubiquitin carboxyl-terminal hydrolase 38</fullName>
    </submittedName>
</protein>
<dbReference type="STRING" id="307972.A0A2G8JG85"/>
<organism evidence="2 3">
    <name type="scientific">Stichopus japonicus</name>
    <name type="common">Sea cucumber</name>
    <dbReference type="NCBI Taxonomy" id="307972"/>
    <lineage>
        <taxon>Eukaryota</taxon>
        <taxon>Metazoa</taxon>
        <taxon>Echinodermata</taxon>
        <taxon>Eleutherozoa</taxon>
        <taxon>Echinozoa</taxon>
        <taxon>Holothuroidea</taxon>
        <taxon>Aspidochirotacea</taxon>
        <taxon>Aspidochirotida</taxon>
        <taxon>Stichopodidae</taxon>
        <taxon>Apostichopus</taxon>
    </lineage>
</organism>
<keyword evidence="3" id="KW-1185">Reference proteome</keyword>
<comment type="caution">
    <text evidence="2">The sequence shown here is derived from an EMBL/GenBank/DDBJ whole genome shotgun (WGS) entry which is preliminary data.</text>
</comment>
<dbReference type="Pfam" id="PF21246">
    <property type="entry name" value="Usp38-like_N"/>
    <property type="match status" value="1"/>
</dbReference>
<proteinExistence type="predicted"/>